<organism evidence="5 6">
    <name type="scientific">Sphingomonas astaxanthinifaciens DSM 22298</name>
    <dbReference type="NCBI Taxonomy" id="1123267"/>
    <lineage>
        <taxon>Bacteria</taxon>
        <taxon>Pseudomonadati</taxon>
        <taxon>Pseudomonadota</taxon>
        <taxon>Alphaproteobacteria</taxon>
        <taxon>Sphingomonadales</taxon>
        <taxon>Sphingomonadaceae</taxon>
        <taxon>Sphingomonas</taxon>
    </lineage>
</organism>
<dbReference type="InterPro" id="IPR051052">
    <property type="entry name" value="Diverse_substrate_MTase"/>
</dbReference>
<keyword evidence="2 5" id="KW-0489">Methyltransferase</keyword>
<evidence type="ECO:0000313" key="5">
    <source>
        <dbReference type="EMBL" id="GLR48579.1"/>
    </source>
</evidence>
<proteinExistence type="inferred from homology"/>
<dbReference type="Gene3D" id="3.40.50.150">
    <property type="entry name" value="Vaccinia Virus protein VP39"/>
    <property type="match status" value="1"/>
</dbReference>
<reference evidence="6" key="1">
    <citation type="journal article" date="2019" name="Int. J. Syst. Evol. Microbiol.">
        <title>The Global Catalogue of Microorganisms (GCM) 10K type strain sequencing project: providing services to taxonomists for standard genome sequencing and annotation.</title>
        <authorList>
            <consortium name="The Broad Institute Genomics Platform"/>
            <consortium name="The Broad Institute Genome Sequencing Center for Infectious Disease"/>
            <person name="Wu L."/>
            <person name="Ma J."/>
        </authorList>
    </citation>
    <scope>NUCLEOTIDE SEQUENCE [LARGE SCALE GENOMIC DNA]</scope>
    <source>
        <strain evidence="6">NBRC 102146</strain>
    </source>
</reference>
<evidence type="ECO:0000256" key="3">
    <source>
        <dbReference type="ARBA" id="ARBA00022679"/>
    </source>
</evidence>
<keyword evidence="6" id="KW-1185">Reference proteome</keyword>
<accession>A0ABQ5ZCQ0</accession>
<comment type="similarity">
    <text evidence="1">Belongs to the methyltransferase superfamily.</text>
</comment>
<dbReference type="Proteomes" id="UP001156703">
    <property type="component" value="Unassembled WGS sequence"/>
</dbReference>
<evidence type="ECO:0000259" key="4">
    <source>
        <dbReference type="Pfam" id="PF08241"/>
    </source>
</evidence>
<evidence type="ECO:0000313" key="6">
    <source>
        <dbReference type="Proteomes" id="UP001156703"/>
    </source>
</evidence>
<name>A0ABQ5ZCQ0_9SPHN</name>
<dbReference type="PANTHER" id="PTHR44942">
    <property type="entry name" value="METHYLTRANSF_11 DOMAIN-CONTAINING PROTEIN"/>
    <property type="match status" value="1"/>
</dbReference>
<evidence type="ECO:0000256" key="2">
    <source>
        <dbReference type="ARBA" id="ARBA00022603"/>
    </source>
</evidence>
<dbReference type="PANTHER" id="PTHR44942:SF4">
    <property type="entry name" value="METHYLTRANSFERASE TYPE 11 DOMAIN-CONTAINING PROTEIN"/>
    <property type="match status" value="1"/>
</dbReference>
<dbReference type="InterPro" id="IPR013216">
    <property type="entry name" value="Methyltransf_11"/>
</dbReference>
<feature type="domain" description="Methyltransferase type 11" evidence="4">
    <location>
        <begin position="48"/>
        <end position="135"/>
    </location>
</feature>
<dbReference type="InterPro" id="IPR029063">
    <property type="entry name" value="SAM-dependent_MTases_sf"/>
</dbReference>
<dbReference type="Pfam" id="PF08241">
    <property type="entry name" value="Methyltransf_11"/>
    <property type="match status" value="1"/>
</dbReference>
<sequence>MRQKGVSSGFIDLFSGHSALYAAARPTYPPQVFADIAALCRAREQAWDVGTGNGQAARDLAAQFDRVFASDPSASQIAAAAPADRVTFAVEPAERSSLADASCDLVLAAQAAHWFEPEAFGSEVRRVARPGGIVAAIGYGWWYVDPQVDAIVAGLLKAVEPHWQPGNWLLIDGYRALRLPGEEVRLPPAAIHLAWERLELEAYVRSWSVVQRLGEAVAEPTFAALRAIWPDGQKRHVVMPVVARVHRL</sequence>
<dbReference type="SUPFAM" id="SSF53335">
    <property type="entry name" value="S-adenosyl-L-methionine-dependent methyltransferases"/>
    <property type="match status" value="1"/>
</dbReference>
<dbReference type="CDD" id="cd02440">
    <property type="entry name" value="AdoMet_MTases"/>
    <property type="match status" value="1"/>
</dbReference>
<dbReference type="GO" id="GO:0008168">
    <property type="term" value="F:methyltransferase activity"/>
    <property type="evidence" value="ECO:0007669"/>
    <property type="project" value="UniProtKB-KW"/>
</dbReference>
<protein>
    <submittedName>
        <fullName evidence="5">SAM-dependent methyltransferase</fullName>
    </submittedName>
</protein>
<dbReference type="GO" id="GO:0032259">
    <property type="term" value="P:methylation"/>
    <property type="evidence" value="ECO:0007669"/>
    <property type="project" value="UniProtKB-KW"/>
</dbReference>
<gene>
    <name evidence="5" type="ORF">GCM10007925_22970</name>
</gene>
<dbReference type="EMBL" id="BSOO01000030">
    <property type="protein sequence ID" value="GLR48579.1"/>
    <property type="molecule type" value="Genomic_DNA"/>
</dbReference>
<comment type="caution">
    <text evidence="5">The sequence shown here is derived from an EMBL/GenBank/DDBJ whole genome shotgun (WGS) entry which is preliminary data.</text>
</comment>
<keyword evidence="3" id="KW-0808">Transferase</keyword>
<evidence type="ECO:0000256" key="1">
    <source>
        <dbReference type="ARBA" id="ARBA00008361"/>
    </source>
</evidence>